<dbReference type="PANTHER" id="PTHR21621:SF0">
    <property type="entry name" value="BETA-CITRYLGLUTAMATE SYNTHASE B-RELATED"/>
    <property type="match status" value="1"/>
</dbReference>
<comment type="caution">
    <text evidence="4">The sequence shown here is derived from an EMBL/GenBank/DDBJ whole genome shotgun (WGS) entry which is preliminary data.</text>
</comment>
<dbReference type="InterPro" id="IPR013815">
    <property type="entry name" value="ATP_grasp_subdomain_1"/>
</dbReference>
<dbReference type="GO" id="GO:0009432">
    <property type="term" value="P:SOS response"/>
    <property type="evidence" value="ECO:0007669"/>
    <property type="project" value="TreeGrafter"/>
</dbReference>
<keyword evidence="2" id="KW-0067">ATP-binding</keyword>
<organism evidence="4 5">
    <name type="scientific">Pseudoalteromonas arctica</name>
    <dbReference type="NCBI Taxonomy" id="394751"/>
    <lineage>
        <taxon>Bacteria</taxon>
        <taxon>Pseudomonadati</taxon>
        <taxon>Pseudomonadota</taxon>
        <taxon>Gammaproteobacteria</taxon>
        <taxon>Alteromonadales</taxon>
        <taxon>Pseudoalteromonadaceae</taxon>
        <taxon>Pseudoalteromonas</taxon>
    </lineage>
</organism>
<dbReference type="Gene3D" id="3.40.50.20">
    <property type="match status" value="1"/>
</dbReference>
<keyword evidence="5" id="KW-1185">Reference proteome</keyword>
<dbReference type="GO" id="GO:0018169">
    <property type="term" value="F:ribosomal S6-glutamic acid ligase activity"/>
    <property type="evidence" value="ECO:0007669"/>
    <property type="project" value="TreeGrafter"/>
</dbReference>
<protein>
    <submittedName>
        <fullName evidence="4">ATP-grasp domain-containing protein</fullName>
    </submittedName>
</protein>
<reference evidence="4" key="1">
    <citation type="submission" date="2020-04" db="EMBL/GenBank/DDBJ databases">
        <title>Genome Sequencing for Pseudoaltermonas arctica.</title>
        <authorList>
            <person name="Elkins N.S."/>
        </authorList>
    </citation>
    <scope>NUCLEOTIDE SEQUENCE [LARGE SCALE GENOMIC DNA]</scope>
    <source>
        <strain evidence="4">NEC-BIFX-2020_0012</strain>
    </source>
</reference>
<feature type="domain" description="ATP-grasp" evidence="3">
    <location>
        <begin position="116"/>
        <end position="309"/>
    </location>
</feature>
<dbReference type="PROSITE" id="PS50975">
    <property type="entry name" value="ATP_GRASP"/>
    <property type="match status" value="1"/>
</dbReference>
<dbReference type="RefSeq" id="WP_169020986.1">
    <property type="nucleotide sequence ID" value="NZ_JABBMT010000027.1"/>
</dbReference>
<evidence type="ECO:0000256" key="2">
    <source>
        <dbReference type="PROSITE-ProRule" id="PRU00409"/>
    </source>
</evidence>
<name>A0A7Y0DUU3_9GAMM</name>
<gene>
    <name evidence="4" type="ORF">HHO47_14755</name>
</gene>
<dbReference type="Pfam" id="PF21360">
    <property type="entry name" value="PylC-like_N"/>
    <property type="match status" value="1"/>
</dbReference>
<dbReference type="GO" id="GO:0046872">
    <property type="term" value="F:metal ion binding"/>
    <property type="evidence" value="ECO:0007669"/>
    <property type="project" value="InterPro"/>
</dbReference>
<evidence type="ECO:0000313" key="5">
    <source>
        <dbReference type="Proteomes" id="UP000570493"/>
    </source>
</evidence>
<dbReference type="AlphaFoldDB" id="A0A7Y0DUU3"/>
<keyword evidence="1" id="KW-0464">Manganese</keyword>
<dbReference type="InterPro" id="IPR003806">
    <property type="entry name" value="ATP-grasp_PylC-type"/>
</dbReference>
<evidence type="ECO:0000256" key="1">
    <source>
        <dbReference type="ARBA" id="ARBA00023211"/>
    </source>
</evidence>
<accession>A0A7Y0DUU3</accession>
<dbReference type="InterPro" id="IPR048764">
    <property type="entry name" value="PylC_N"/>
</dbReference>
<dbReference type="EMBL" id="JABBMT010000027">
    <property type="protein sequence ID" value="NMM42043.1"/>
    <property type="molecule type" value="Genomic_DNA"/>
</dbReference>
<dbReference type="Proteomes" id="UP000570493">
    <property type="component" value="Unassembled WGS sequence"/>
</dbReference>
<proteinExistence type="predicted"/>
<dbReference type="GO" id="GO:0005524">
    <property type="term" value="F:ATP binding"/>
    <property type="evidence" value="ECO:0007669"/>
    <property type="project" value="UniProtKB-UniRule"/>
</dbReference>
<evidence type="ECO:0000259" key="3">
    <source>
        <dbReference type="PROSITE" id="PS50975"/>
    </source>
</evidence>
<dbReference type="InterPro" id="IPR011761">
    <property type="entry name" value="ATP-grasp"/>
</dbReference>
<dbReference type="SUPFAM" id="SSF56059">
    <property type="entry name" value="Glutathione synthetase ATP-binding domain-like"/>
    <property type="match status" value="1"/>
</dbReference>
<dbReference type="PANTHER" id="PTHR21621">
    <property type="entry name" value="RIBOSOMAL PROTEIN S6 MODIFICATION PROTEIN"/>
    <property type="match status" value="1"/>
</dbReference>
<sequence>MNILLTSVGRRSYLVNYFKEALKPLNGKVFAANSIETYALQQADAFTLTPQIYSAEYIDFLIDYCIKNKITVLISLFDIDLPILAKNKQRFKDIGVDVIVSDPEVIDICNDKWKTYQFLIQHNINTPTTYISLAEAVTALNNTELTYPVIIKPRWGMGSIGIYKADNLEELQVLYKKVRNEIESSYLKFESSADIDQAILIQQCITSDEYGIEVVNDLQKNYVTTFCKKKLAMRSGETDQAITIKNDKLSVIGRALSSALGHSAILDSDCLEIDGEFYVLELNARFGGQYPFSHLAGANIPKQIVDWCLGLKTNHEFTSITANTLSSKDIKPVKL</sequence>
<evidence type="ECO:0000313" key="4">
    <source>
        <dbReference type="EMBL" id="NMM42043.1"/>
    </source>
</evidence>
<dbReference type="NCBIfam" id="NF009404">
    <property type="entry name" value="PRK12767.1-3"/>
    <property type="match status" value="1"/>
</dbReference>
<dbReference type="Gene3D" id="3.30.1490.20">
    <property type="entry name" value="ATP-grasp fold, A domain"/>
    <property type="match status" value="1"/>
</dbReference>
<dbReference type="GO" id="GO:0005737">
    <property type="term" value="C:cytoplasm"/>
    <property type="evidence" value="ECO:0007669"/>
    <property type="project" value="TreeGrafter"/>
</dbReference>
<keyword evidence="2" id="KW-0547">Nucleotide-binding</keyword>
<dbReference type="Pfam" id="PF02655">
    <property type="entry name" value="ATP-grasp_3"/>
    <property type="match status" value="1"/>
</dbReference>
<dbReference type="Gene3D" id="3.30.470.20">
    <property type="entry name" value="ATP-grasp fold, B domain"/>
    <property type="match status" value="1"/>
</dbReference>